<protein>
    <submittedName>
        <fullName evidence="3">Uncharacterized protein</fullName>
    </submittedName>
</protein>
<dbReference type="Proteomes" id="UP000031192">
    <property type="component" value="Unassembled WGS sequence"/>
</dbReference>
<evidence type="ECO:0000313" key="4">
    <source>
        <dbReference type="Proteomes" id="UP000031192"/>
    </source>
</evidence>
<feature type="compositionally biased region" description="Basic residues" evidence="1">
    <location>
        <begin position="147"/>
        <end position="156"/>
    </location>
</feature>
<dbReference type="AlphaFoldDB" id="A0A0B4HS14"/>
<keyword evidence="2" id="KW-0472">Membrane</keyword>
<evidence type="ECO:0000256" key="1">
    <source>
        <dbReference type="SAM" id="MobiDB-lite"/>
    </source>
</evidence>
<evidence type="ECO:0000313" key="3">
    <source>
        <dbReference type="EMBL" id="KID82279.1"/>
    </source>
</evidence>
<evidence type="ECO:0000256" key="2">
    <source>
        <dbReference type="SAM" id="Phobius"/>
    </source>
</evidence>
<sequence>MFAAIILERVGAPLADGPFYSVMRALNGSPSSLLLTPSLRLRGTGLSTAISALIVLEVSVTTAVQFLSTLLVADFSNGAFTDRSIATNVLILNGFPMQPGTAWWSMPPAASWTFADIWSTRRPNRRLSVGQGTTIQGTRIAPSCPTPRRRSGHHCARSGARSPSWISESPVCTVQPALRDLGLDVQDISYARLSGQISVAIGTYPMLRATESQPYVRFTCALPSVMFVAETQGLTSLCWPRDGVGWNVLLQDPLVSPTPGTQDQTGYPAASTMYMLLDLVAPAAISPVDMVGNGTDAPVLRVTACMANLGVDTFVADLHSNWDGLEPITSWKPSAERYNTTTARAQLSAVLPRPRLDRRGVLALGPRSDWQHFFPQTYELPSNVSSNASTIVPPPGGVWTFAQALAYSLHNPQSSDRNPVHGNQTADRGVILSRHVHTMHFNAHESHTSLFQDTLDQTQSPAVALQALLTRICQMVYYEALPRLNESGHAETAFSHVAVLPTRWTGFGVGMGLLLTHWVVVLVVGGLSARYTRHSLLRNYWQAVSHMYSNETVAVLEEAHRINDRDVKRWVDAKGLGGGLFTIDLVRNKGKERLALTAKYSA</sequence>
<keyword evidence="2" id="KW-0812">Transmembrane</keyword>
<keyword evidence="4" id="KW-1185">Reference proteome</keyword>
<name>A0A0B4HS14_METGA</name>
<proteinExistence type="predicted"/>
<dbReference type="OrthoDB" id="5428040at2759"/>
<gene>
    <name evidence="3" type="ORF">MGU_10388</name>
</gene>
<feature type="region of interest" description="Disordered" evidence="1">
    <location>
        <begin position="138"/>
        <end position="161"/>
    </location>
</feature>
<dbReference type="EMBL" id="AZNH01000094">
    <property type="protein sequence ID" value="KID82279.1"/>
    <property type="molecule type" value="Genomic_DNA"/>
</dbReference>
<organism evidence="3 4">
    <name type="scientific">Metarhizium guizhouense (strain ARSEF 977)</name>
    <dbReference type="NCBI Taxonomy" id="1276136"/>
    <lineage>
        <taxon>Eukaryota</taxon>
        <taxon>Fungi</taxon>
        <taxon>Dikarya</taxon>
        <taxon>Ascomycota</taxon>
        <taxon>Pezizomycotina</taxon>
        <taxon>Sordariomycetes</taxon>
        <taxon>Hypocreomycetidae</taxon>
        <taxon>Hypocreales</taxon>
        <taxon>Clavicipitaceae</taxon>
        <taxon>Metarhizium</taxon>
    </lineage>
</organism>
<keyword evidence="2" id="KW-1133">Transmembrane helix</keyword>
<reference evidence="3 4" key="1">
    <citation type="journal article" date="2014" name="Proc. Natl. Acad. Sci. U.S.A.">
        <title>Trajectory and genomic determinants of fungal-pathogen speciation and host adaptation.</title>
        <authorList>
            <person name="Hu X."/>
            <person name="Xiao G."/>
            <person name="Zheng P."/>
            <person name="Shang Y."/>
            <person name="Su Y."/>
            <person name="Zhang X."/>
            <person name="Liu X."/>
            <person name="Zhan S."/>
            <person name="St Leger R.J."/>
            <person name="Wang C."/>
        </authorList>
    </citation>
    <scope>NUCLEOTIDE SEQUENCE [LARGE SCALE GENOMIC DNA]</scope>
    <source>
        <strain evidence="3 4">ARSEF 977</strain>
    </source>
</reference>
<accession>A0A0B4HS14</accession>
<dbReference type="HOGENOM" id="CLU_015639_1_0_1"/>
<feature type="transmembrane region" description="Helical" evidence="2">
    <location>
        <begin position="504"/>
        <end position="529"/>
    </location>
</feature>
<comment type="caution">
    <text evidence="3">The sequence shown here is derived from an EMBL/GenBank/DDBJ whole genome shotgun (WGS) entry which is preliminary data.</text>
</comment>